<dbReference type="InterPro" id="IPR010982">
    <property type="entry name" value="Lambda_DNA-bd_dom_sf"/>
</dbReference>
<comment type="caution">
    <text evidence="5">The sequence shown here is derived from an EMBL/GenBank/DDBJ whole genome shotgun (WGS) entry which is preliminary data.</text>
</comment>
<evidence type="ECO:0000313" key="6">
    <source>
        <dbReference type="Proteomes" id="UP000276301"/>
    </source>
</evidence>
<accession>A0A498D0D9</accession>
<dbReference type="EMBL" id="RCHT01000004">
    <property type="protein sequence ID" value="RLL13205.1"/>
    <property type="molecule type" value="Genomic_DNA"/>
</dbReference>
<dbReference type="PANTHER" id="PTHR30146:SF109">
    <property type="entry name" value="HTH-TYPE TRANSCRIPTIONAL REGULATOR GALS"/>
    <property type="match status" value="1"/>
</dbReference>
<sequence length="360" mass="38794">MPNVCAKTFGTEKACAGRGRKGVSIREIARMTGLSITTVSHAINGTRPVSEKSRRLVEEAIRRTGYRPNLAARALKTQKSNIIALIIPSTEPGNSTNCFFFDVLGGVKDTLQRRGYDLIVSTYSERRSDIRLDSVSVLKKSWIDGLLLVPNSRHSRYDELLAGVDLPTVLLDRRLDGCDLPLVCCDNESAAEQAVGLLADSGRARIGYLGGALDLSTAYDRYAGYRRALEKRGLPLDPGLVRLGLDYSIEAGREAARELVGQGADAVFAANSVLTMGLVKYLGGAGIAIPGRVAVVGFDDYDWTEIANPPITAVRQSAFAMGAKGAEMLIELIEGREPPERTVLLPAGLTLRESHGPARP</sequence>
<protein>
    <submittedName>
        <fullName evidence="5">LacI family transcriptional regulator</fullName>
    </submittedName>
</protein>
<dbReference type="Gene3D" id="3.40.50.2300">
    <property type="match status" value="2"/>
</dbReference>
<dbReference type="CDD" id="cd01392">
    <property type="entry name" value="HTH_LacI"/>
    <property type="match status" value="1"/>
</dbReference>
<dbReference type="InterPro" id="IPR000843">
    <property type="entry name" value="HTH_LacI"/>
</dbReference>
<evidence type="ECO:0000256" key="1">
    <source>
        <dbReference type="ARBA" id="ARBA00023015"/>
    </source>
</evidence>
<dbReference type="AlphaFoldDB" id="A0A498D0D9"/>
<proteinExistence type="predicted"/>
<keyword evidence="6" id="KW-1185">Reference proteome</keyword>
<dbReference type="PANTHER" id="PTHR30146">
    <property type="entry name" value="LACI-RELATED TRANSCRIPTIONAL REPRESSOR"/>
    <property type="match status" value="1"/>
</dbReference>
<dbReference type="Proteomes" id="UP000276301">
    <property type="component" value="Unassembled WGS sequence"/>
</dbReference>
<feature type="domain" description="HTH lacI-type" evidence="4">
    <location>
        <begin position="23"/>
        <end position="77"/>
    </location>
</feature>
<keyword evidence="3" id="KW-0804">Transcription</keyword>
<organism evidence="5 6">
    <name type="scientific">Anaerotruncus massiliensis</name>
    <name type="common">ex Liu et al. 2021</name>
    <dbReference type="NCBI Taxonomy" id="2321404"/>
    <lineage>
        <taxon>Bacteria</taxon>
        <taxon>Bacillati</taxon>
        <taxon>Bacillota</taxon>
        <taxon>Clostridia</taxon>
        <taxon>Eubacteriales</taxon>
        <taxon>Oscillospiraceae</taxon>
        <taxon>Anaerotruncus</taxon>
    </lineage>
</organism>
<dbReference type="SUPFAM" id="SSF47413">
    <property type="entry name" value="lambda repressor-like DNA-binding domains"/>
    <property type="match status" value="1"/>
</dbReference>
<dbReference type="Pfam" id="PF13377">
    <property type="entry name" value="Peripla_BP_3"/>
    <property type="match status" value="1"/>
</dbReference>
<dbReference type="SMART" id="SM00354">
    <property type="entry name" value="HTH_LACI"/>
    <property type="match status" value="1"/>
</dbReference>
<gene>
    <name evidence="5" type="ORF">D4A47_04515</name>
</gene>
<dbReference type="CDD" id="cd06267">
    <property type="entry name" value="PBP1_LacI_sugar_binding-like"/>
    <property type="match status" value="1"/>
</dbReference>
<reference evidence="5 6" key="1">
    <citation type="submission" date="2018-10" db="EMBL/GenBank/DDBJ databases">
        <title>Anaerotruncus faecis sp. nov., isolated from human feces.</title>
        <authorList>
            <person name="Wang Y.-J."/>
        </authorList>
    </citation>
    <scope>NUCLEOTIDE SEQUENCE [LARGE SCALE GENOMIC DNA]</scope>
    <source>
        <strain evidence="5 6">22A2-44</strain>
    </source>
</reference>
<dbReference type="Gene3D" id="1.10.260.40">
    <property type="entry name" value="lambda repressor-like DNA-binding domains"/>
    <property type="match status" value="1"/>
</dbReference>
<evidence type="ECO:0000256" key="3">
    <source>
        <dbReference type="ARBA" id="ARBA00023163"/>
    </source>
</evidence>
<evidence type="ECO:0000256" key="2">
    <source>
        <dbReference type="ARBA" id="ARBA00023125"/>
    </source>
</evidence>
<evidence type="ECO:0000259" key="4">
    <source>
        <dbReference type="PROSITE" id="PS50932"/>
    </source>
</evidence>
<dbReference type="SUPFAM" id="SSF53822">
    <property type="entry name" value="Periplasmic binding protein-like I"/>
    <property type="match status" value="1"/>
</dbReference>
<evidence type="ECO:0000313" key="5">
    <source>
        <dbReference type="EMBL" id="RLL13205.1"/>
    </source>
</evidence>
<keyword evidence="1" id="KW-0805">Transcription regulation</keyword>
<dbReference type="GO" id="GO:0000976">
    <property type="term" value="F:transcription cis-regulatory region binding"/>
    <property type="evidence" value="ECO:0007669"/>
    <property type="project" value="TreeGrafter"/>
</dbReference>
<dbReference type="PROSITE" id="PS50932">
    <property type="entry name" value="HTH_LACI_2"/>
    <property type="match status" value="1"/>
</dbReference>
<keyword evidence="2" id="KW-0238">DNA-binding</keyword>
<dbReference type="GO" id="GO:0003700">
    <property type="term" value="F:DNA-binding transcription factor activity"/>
    <property type="evidence" value="ECO:0007669"/>
    <property type="project" value="TreeGrafter"/>
</dbReference>
<name>A0A498D0D9_9FIRM</name>
<dbReference type="InterPro" id="IPR028082">
    <property type="entry name" value="Peripla_BP_I"/>
</dbReference>
<dbReference type="InterPro" id="IPR046335">
    <property type="entry name" value="LacI/GalR-like_sensor"/>
</dbReference>
<dbReference type="Pfam" id="PF00356">
    <property type="entry name" value="LacI"/>
    <property type="match status" value="1"/>
</dbReference>